<comment type="caution">
    <text evidence="2">The sequence shown here is derived from an EMBL/GenBank/DDBJ whole genome shotgun (WGS) entry which is preliminary data.</text>
</comment>
<feature type="domain" description="Helicase-associated" evidence="1">
    <location>
        <begin position="276"/>
        <end position="343"/>
    </location>
</feature>
<feature type="domain" description="Helicase-associated" evidence="1">
    <location>
        <begin position="204"/>
        <end position="271"/>
    </location>
</feature>
<sequence length="356" mass="40456">MYSNRNPRDSRRDLQNLLSILSCAGEIADSNSSNVMAENMGHSNLNAFAFLEPTPIRPDHEIMIRKQFFSTKNNSQVIERQSNETANPSVPLTSFNAFLGRDDETFNLHKVNVGPMIVGNLSTGIDDEPLNLHQPDLAPESSWAMSSNGIDDLAPANSGKMSKECSITPANESFNRLALFGGNISLGNTSDASVASIRFLEHQTSQWDKRFQELLLFVHDHGHALVPHSYFPNQKLAQWAKRQRHQFKRKIMGYHSTLTDERENKLLQAGFVFDSHRAAWQVHFESLKAFSLANGHCRIPRDFRDRSLEVWMKHQRRQYVLLLKGKKSTMTDDRIAALNSIGFNWNPRNLVRPSKV</sequence>
<dbReference type="EMBL" id="JAGRRH010000007">
    <property type="protein sequence ID" value="KAG7365843.1"/>
    <property type="molecule type" value="Genomic_DNA"/>
</dbReference>
<keyword evidence="2" id="KW-0347">Helicase</keyword>
<dbReference type="PANTHER" id="PTHR33418:SF1">
    <property type="entry name" value="HELICASE-ASSOCIATED DOMAIN-CONTAINING PROTEIN"/>
    <property type="match status" value="1"/>
</dbReference>
<dbReference type="AlphaFoldDB" id="A0A9K3LP21"/>
<name>A0A9K3LP21_9STRA</name>
<dbReference type="InterPro" id="IPR005114">
    <property type="entry name" value="Helicase_assoc"/>
</dbReference>
<protein>
    <submittedName>
        <fullName evidence="2">Helicase domain protein</fullName>
    </submittedName>
</protein>
<dbReference type="PANTHER" id="PTHR33418">
    <property type="entry name" value="HELICASE-ASSOCIATED"/>
    <property type="match status" value="1"/>
</dbReference>
<keyword evidence="3" id="KW-1185">Reference proteome</keyword>
<keyword evidence="2" id="KW-0547">Nucleotide-binding</keyword>
<dbReference type="GO" id="GO:0004386">
    <property type="term" value="F:helicase activity"/>
    <property type="evidence" value="ECO:0007669"/>
    <property type="project" value="UniProtKB-KW"/>
</dbReference>
<keyword evidence="2" id="KW-0378">Hydrolase</keyword>
<dbReference type="OrthoDB" id="76658at2759"/>
<organism evidence="2 3">
    <name type="scientific">Nitzschia inconspicua</name>
    <dbReference type="NCBI Taxonomy" id="303405"/>
    <lineage>
        <taxon>Eukaryota</taxon>
        <taxon>Sar</taxon>
        <taxon>Stramenopiles</taxon>
        <taxon>Ochrophyta</taxon>
        <taxon>Bacillariophyta</taxon>
        <taxon>Bacillariophyceae</taxon>
        <taxon>Bacillariophycidae</taxon>
        <taxon>Bacillariales</taxon>
        <taxon>Bacillariaceae</taxon>
        <taxon>Nitzschia</taxon>
    </lineage>
</organism>
<evidence type="ECO:0000313" key="3">
    <source>
        <dbReference type="Proteomes" id="UP000693970"/>
    </source>
</evidence>
<evidence type="ECO:0000259" key="1">
    <source>
        <dbReference type="Pfam" id="PF03457"/>
    </source>
</evidence>
<evidence type="ECO:0000313" key="2">
    <source>
        <dbReference type="EMBL" id="KAG7365843.1"/>
    </source>
</evidence>
<keyword evidence="2" id="KW-0067">ATP-binding</keyword>
<dbReference type="Pfam" id="PF03457">
    <property type="entry name" value="HA"/>
    <property type="match status" value="2"/>
</dbReference>
<reference evidence="2" key="2">
    <citation type="submission" date="2021-04" db="EMBL/GenBank/DDBJ databases">
        <authorList>
            <person name="Podell S."/>
        </authorList>
    </citation>
    <scope>NUCLEOTIDE SEQUENCE</scope>
    <source>
        <strain evidence="2">Hildebrandi</strain>
    </source>
</reference>
<dbReference type="Proteomes" id="UP000693970">
    <property type="component" value="Unassembled WGS sequence"/>
</dbReference>
<proteinExistence type="predicted"/>
<reference evidence="2" key="1">
    <citation type="journal article" date="2021" name="Sci. Rep.">
        <title>Diploid genomic architecture of Nitzschia inconspicua, an elite biomass production diatom.</title>
        <authorList>
            <person name="Oliver A."/>
            <person name="Podell S."/>
            <person name="Pinowska A."/>
            <person name="Traller J.C."/>
            <person name="Smith S.R."/>
            <person name="McClure R."/>
            <person name="Beliaev A."/>
            <person name="Bohutskyi P."/>
            <person name="Hill E.A."/>
            <person name="Rabines A."/>
            <person name="Zheng H."/>
            <person name="Allen L.Z."/>
            <person name="Kuo A."/>
            <person name="Grigoriev I.V."/>
            <person name="Allen A.E."/>
            <person name="Hazlebeck D."/>
            <person name="Allen E.E."/>
        </authorList>
    </citation>
    <scope>NUCLEOTIDE SEQUENCE</scope>
    <source>
        <strain evidence="2">Hildebrandi</strain>
    </source>
</reference>
<gene>
    <name evidence="2" type="ORF">IV203_028513</name>
</gene>
<accession>A0A9K3LP21</accession>